<keyword evidence="2" id="KW-1185">Reference proteome</keyword>
<reference evidence="1" key="1">
    <citation type="submission" date="2020-08" db="EMBL/GenBank/DDBJ databases">
        <title>Multicomponent nature underlies the extraordinary mechanical properties of spider dragline silk.</title>
        <authorList>
            <person name="Kono N."/>
            <person name="Nakamura H."/>
            <person name="Mori M."/>
            <person name="Yoshida Y."/>
            <person name="Ohtoshi R."/>
            <person name="Malay A.D."/>
            <person name="Moran D.A.P."/>
            <person name="Tomita M."/>
            <person name="Numata K."/>
            <person name="Arakawa K."/>
        </authorList>
    </citation>
    <scope>NUCLEOTIDE SEQUENCE</scope>
</reference>
<accession>A0A8X6MQ02</accession>
<gene>
    <name evidence="1" type="ORF">NPIL_289401</name>
</gene>
<evidence type="ECO:0000313" key="2">
    <source>
        <dbReference type="Proteomes" id="UP000887013"/>
    </source>
</evidence>
<evidence type="ECO:0000313" key="1">
    <source>
        <dbReference type="EMBL" id="GFS71768.1"/>
    </source>
</evidence>
<sequence length="109" mass="11735">MVPYLWHSGDDPLILGGSLALGPGSNGFGWAGPQAWSSGWRAGRRRLSSSAVSARLRRELNGGSYLYPVRSITSLHFACTISSLQLACAISSLQFVNAIHSLQFTFPLI</sequence>
<comment type="caution">
    <text evidence="1">The sequence shown here is derived from an EMBL/GenBank/DDBJ whole genome shotgun (WGS) entry which is preliminary data.</text>
</comment>
<organism evidence="1 2">
    <name type="scientific">Nephila pilipes</name>
    <name type="common">Giant wood spider</name>
    <name type="synonym">Nephila maculata</name>
    <dbReference type="NCBI Taxonomy" id="299642"/>
    <lineage>
        <taxon>Eukaryota</taxon>
        <taxon>Metazoa</taxon>
        <taxon>Ecdysozoa</taxon>
        <taxon>Arthropoda</taxon>
        <taxon>Chelicerata</taxon>
        <taxon>Arachnida</taxon>
        <taxon>Araneae</taxon>
        <taxon>Araneomorphae</taxon>
        <taxon>Entelegynae</taxon>
        <taxon>Araneoidea</taxon>
        <taxon>Nephilidae</taxon>
        <taxon>Nephila</taxon>
    </lineage>
</organism>
<protein>
    <submittedName>
        <fullName evidence="1">Uncharacterized protein</fullName>
    </submittedName>
</protein>
<dbReference type="AlphaFoldDB" id="A0A8X6MQ02"/>
<dbReference type="EMBL" id="BMAW01095761">
    <property type="protein sequence ID" value="GFS71768.1"/>
    <property type="molecule type" value="Genomic_DNA"/>
</dbReference>
<dbReference type="Proteomes" id="UP000887013">
    <property type="component" value="Unassembled WGS sequence"/>
</dbReference>
<proteinExistence type="predicted"/>
<name>A0A8X6MQ02_NEPPI</name>